<evidence type="ECO:0000313" key="2">
    <source>
        <dbReference type="EMBL" id="QLG28968.1"/>
    </source>
</evidence>
<protein>
    <submittedName>
        <fullName evidence="2">DUF3006 family protein</fullName>
    </submittedName>
</protein>
<dbReference type="AlphaFoldDB" id="A0A7D5GGC2"/>
<organism evidence="2 3">
    <name type="scientific">Halorarum halophilum</name>
    <dbReference type="NCBI Taxonomy" id="2743090"/>
    <lineage>
        <taxon>Archaea</taxon>
        <taxon>Methanobacteriati</taxon>
        <taxon>Methanobacteriota</taxon>
        <taxon>Stenosarchaea group</taxon>
        <taxon>Halobacteria</taxon>
        <taxon>Halobacteriales</taxon>
        <taxon>Haloferacaceae</taxon>
        <taxon>Halorarum</taxon>
    </lineage>
</organism>
<name>A0A7D5GGC2_9EURY</name>
<feature type="compositionally biased region" description="Basic and acidic residues" evidence="1">
    <location>
        <begin position="74"/>
        <end position="93"/>
    </location>
</feature>
<evidence type="ECO:0000313" key="3">
    <source>
        <dbReference type="Proteomes" id="UP000509750"/>
    </source>
</evidence>
<dbReference type="KEGG" id="halg:HUG10_16115"/>
<dbReference type="Proteomes" id="UP000509750">
    <property type="component" value="Chromosome"/>
</dbReference>
<accession>A0A7D5GGC2</accession>
<keyword evidence="3" id="KW-1185">Reference proteome</keyword>
<feature type="region of interest" description="Disordered" evidence="1">
    <location>
        <begin position="66"/>
        <end position="102"/>
    </location>
</feature>
<evidence type="ECO:0000256" key="1">
    <source>
        <dbReference type="SAM" id="MobiDB-lite"/>
    </source>
</evidence>
<dbReference type="EMBL" id="CP058529">
    <property type="protein sequence ID" value="QLG28968.1"/>
    <property type="molecule type" value="Genomic_DNA"/>
</dbReference>
<gene>
    <name evidence="2" type="ORF">HUG10_16115</name>
</gene>
<dbReference type="OrthoDB" id="299121at2157"/>
<sequence length="102" mass="11594">MSETEETAVLDRFEETEDGEEVAVLLIESDGEVVDEAVVARSRLPEDGRQQDAVFTVRFVDGDPVEFSYESEETENRQESASDRFDRLSKRLSDEDESESPE</sequence>
<proteinExistence type="predicted"/>
<dbReference type="RefSeq" id="WP_179170542.1">
    <property type="nucleotide sequence ID" value="NZ_CP058529.1"/>
</dbReference>
<dbReference type="GeneID" id="56030390"/>
<dbReference type="InterPro" id="IPR021377">
    <property type="entry name" value="DUF3006"/>
</dbReference>
<reference evidence="2 3" key="1">
    <citation type="submission" date="2020-07" db="EMBL/GenBank/DDBJ databases">
        <title>Gai3-2, isolated from salt lake.</title>
        <authorList>
            <person name="Cui H."/>
            <person name="Shi X."/>
        </authorList>
    </citation>
    <scope>NUCLEOTIDE SEQUENCE [LARGE SCALE GENOMIC DNA]</scope>
    <source>
        <strain evidence="2 3">Gai3-2</strain>
    </source>
</reference>
<dbReference type="Pfam" id="PF11213">
    <property type="entry name" value="DUF3006"/>
    <property type="match status" value="1"/>
</dbReference>